<dbReference type="InterPro" id="IPR018819">
    <property type="entry name" value="Nur1/Mug154"/>
</dbReference>
<evidence type="ECO:0000256" key="8">
    <source>
        <dbReference type="ARBA" id="ARBA00023136"/>
    </source>
</evidence>
<evidence type="ECO:0000256" key="2">
    <source>
        <dbReference type="ARBA" id="ARBA00004651"/>
    </source>
</evidence>
<evidence type="ECO:0000313" key="12">
    <source>
        <dbReference type="EMBL" id="AYO44335.1"/>
    </source>
</evidence>
<evidence type="ECO:0000256" key="6">
    <source>
        <dbReference type="ARBA" id="ARBA00022971"/>
    </source>
</evidence>
<evidence type="ECO:0000313" key="13">
    <source>
        <dbReference type="Proteomes" id="UP000269793"/>
    </source>
</evidence>
<dbReference type="Proteomes" id="UP000269793">
    <property type="component" value="Chromosome VI"/>
</dbReference>
<dbReference type="Pfam" id="PF10332">
    <property type="entry name" value="DUF2418"/>
    <property type="match status" value="1"/>
</dbReference>
<feature type="transmembrane region" description="Helical" evidence="10">
    <location>
        <begin position="639"/>
        <end position="660"/>
    </location>
</feature>
<keyword evidence="5 10" id="KW-0812">Transmembrane</keyword>
<evidence type="ECO:0000256" key="7">
    <source>
        <dbReference type="ARBA" id="ARBA00022989"/>
    </source>
</evidence>
<sequence length="903" mass="101584">MVRETIRRRTDTLQAQVSPFIRRHTSSTDTPPATPYAHRKQRVWNTMSSSPLQRKGAWSSPGICLSAATDDHASYHAEIPGRKPTLQDRWEQWPSAILGYIQGLWMDVGNLIHEPEMGVPLGAVLHAGSLVSQLMLPGTSFLYTRDSMERHPRSHLFAPYRGLRAKHQEGSYSAYIGQLILQQRTAGFLYMSRLLSLALLVLSMYNAYVLFAKRRTYRLWYREERDVLHNPHATLEAPPTDPLPRRTWQAWAKHAARATARQMPILEWFVPPPPVRVAPARPVERIYTLRVWDICEVPLWVFTIYSPAHAVWWAVSGSLGMQVWTSWLVTLVLMFLFSAQSFILAREYAAHVKDRQVLSSEVLREYDEKFVIPRAMPLEGDALRERRKGERLLNIVYAWRTSTEDVCAQVEKHVSVLMHVPAHILAQAQMQSSKAAEDVVQNMGRLVIGVLDMVRVMVHMVVSSYKALAMCVLQLVVQGVLSLLDAATHAINLAVHDAAQALRTILDTVLQTADGAKDLLMDTVNGVLGLFGHEKIETHAWSEPAALRVLNNISLPASLIDPFKQLRSSLPTVDDLRTDAEEAFMLSISHAKKEVHRTLTQFHMPPPVSLPPAPMPVCQIDWTPLEHATRVWTHTSHSIQALVICIMAGVTLALFTLVWASTLPKHVDSEAASWLRRARQWLGSPSFLLASAWLLLQLMHDQVTLMAVQVLDRVSSQALQDILSPMADSAHQIHTHVASTMQHTARHIQTLWQTTEQQVNRDMLGWVNESAPQAHAVLNGIWDLVSGTVHDALGHTPLHDPVQQFAGCVIGNKVNATDHILSWLQTHAYITLPPVIFNTAWPDVDRWIKSAWEHKIPVSPLEQVHTMLAEERKEIEHDRWVVLLIGVGGALSLGICAVISAWI</sequence>
<comment type="similarity">
    <text evidence="3 10">Belongs to the PRM1 family.</text>
</comment>
<feature type="region of interest" description="Disordered" evidence="11">
    <location>
        <begin position="21"/>
        <end position="41"/>
    </location>
</feature>
<dbReference type="GO" id="GO:0032220">
    <property type="term" value="P:plasma membrane fusion involved in cytogamy"/>
    <property type="evidence" value="ECO:0007669"/>
    <property type="project" value="TreeGrafter"/>
</dbReference>
<dbReference type="EMBL" id="CP033153">
    <property type="protein sequence ID" value="AYO44335.1"/>
    <property type="molecule type" value="Genomic_DNA"/>
</dbReference>
<gene>
    <name evidence="12" type="primary">PRM1</name>
    <name evidence="12" type="ORF">DNF11_3385</name>
</gene>
<dbReference type="OrthoDB" id="10248838at2759"/>
<protein>
    <recommendedName>
        <fullName evidence="10">Plasma membrane fusion protein PRM1</fullName>
    </recommendedName>
</protein>
<keyword evidence="7 10" id="KW-1133">Transmembrane helix</keyword>
<evidence type="ECO:0000256" key="9">
    <source>
        <dbReference type="ARBA" id="ARBA00023180"/>
    </source>
</evidence>
<feature type="transmembrane region" description="Helical" evidence="10">
    <location>
        <begin position="880"/>
        <end position="902"/>
    </location>
</feature>
<dbReference type="STRING" id="425264.A0A3G2S8C2"/>
<feature type="transmembrane region" description="Helical" evidence="10">
    <location>
        <begin position="327"/>
        <end position="345"/>
    </location>
</feature>
<organism evidence="12 13">
    <name type="scientific">Malassezia restricta (strain ATCC 96810 / NBRC 103918 / CBS 7877)</name>
    <name type="common">Seborrheic dermatitis infection agent</name>
    <dbReference type="NCBI Taxonomy" id="425264"/>
    <lineage>
        <taxon>Eukaryota</taxon>
        <taxon>Fungi</taxon>
        <taxon>Dikarya</taxon>
        <taxon>Basidiomycota</taxon>
        <taxon>Ustilaginomycotina</taxon>
        <taxon>Malasseziomycetes</taxon>
        <taxon>Malasseziales</taxon>
        <taxon>Malasseziaceae</taxon>
        <taxon>Malassezia</taxon>
    </lineage>
</organism>
<keyword evidence="8 10" id="KW-0472">Membrane</keyword>
<name>A0A3G2S8C2_MALR7</name>
<keyword evidence="6 10" id="KW-0184">Conjugation</keyword>
<evidence type="ECO:0000256" key="3">
    <source>
        <dbReference type="ARBA" id="ARBA00010780"/>
    </source>
</evidence>
<comment type="function">
    <text evidence="1 10">Involved in cell fusion during mating by stabilizing the plasma membrane fusion event.</text>
</comment>
<dbReference type="PANTHER" id="PTHR31030">
    <property type="entry name" value="PLASMA MEMBRANE FUSION PROTEIN PRM1"/>
    <property type="match status" value="1"/>
</dbReference>
<proteinExistence type="inferred from homology"/>
<dbReference type="GO" id="GO:0005886">
    <property type="term" value="C:plasma membrane"/>
    <property type="evidence" value="ECO:0007669"/>
    <property type="project" value="UniProtKB-SubCell"/>
</dbReference>
<feature type="transmembrane region" description="Helical" evidence="10">
    <location>
        <begin position="297"/>
        <end position="315"/>
    </location>
</feature>
<comment type="subcellular location">
    <subcellularLocation>
        <location evidence="2 10">Cell membrane</location>
        <topology evidence="2 10">Multi-pass membrane protein</topology>
    </subcellularLocation>
</comment>
<dbReference type="PANTHER" id="PTHR31030:SF1">
    <property type="entry name" value="PLASMA MEMBRANE FUSION PROTEIN PRM1"/>
    <property type="match status" value="1"/>
</dbReference>
<dbReference type="InterPro" id="IPR026777">
    <property type="entry name" value="PRM1"/>
</dbReference>
<accession>A0A3G2S8C2</accession>
<keyword evidence="9" id="KW-0325">Glycoprotein</keyword>
<evidence type="ECO:0000256" key="10">
    <source>
        <dbReference type="RuleBase" id="RU366035"/>
    </source>
</evidence>
<reference evidence="12 13" key="1">
    <citation type="submission" date="2018-10" db="EMBL/GenBank/DDBJ databases">
        <title>Complete genome sequence of Malassezia restricta CBS 7877.</title>
        <authorList>
            <person name="Morand S.C."/>
            <person name="Bertignac M."/>
            <person name="Iltis A."/>
            <person name="Kolder I."/>
            <person name="Pirovano W."/>
            <person name="Jourdain R."/>
            <person name="Clavaud C."/>
        </authorList>
    </citation>
    <scope>NUCLEOTIDE SEQUENCE [LARGE SCALE GENOMIC DNA]</scope>
    <source>
        <strain evidence="12 13">CBS 7877</strain>
    </source>
</reference>
<keyword evidence="13" id="KW-1185">Reference proteome</keyword>
<keyword evidence="4 10" id="KW-1003">Cell membrane</keyword>
<evidence type="ECO:0000256" key="5">
    <source>
        <dbReference type="ARBA" id="ARBA00022692"/>
    </source>
</evidence>
<evidence type="ECO:0000256" key="1">
    <source>
        <dbReference type="ARBA" id="ARBA00002512"/>
    </source>
</evidence>
<dbReference type="GO" id="GO:0043332">
    <property type="term" value="C:mating projection tip"/>
    <property type="evidence" value="ECO:0007669"/>
    <property type="project" value="UniProtKB-UniRule"/>
</dbReference>
<feature type="transmembrane region" description="Helical" evidence="10">
    <location>
        <begin position="188"/>
        <end position="211"/>
    </location>
</feature>
<evidence type="ECO:0000256" key="4">
    <source>
        <dbReference type="ARBA" id="ARBA00022475"/>
    </source>
</evidence>
<dbReference type="VEuPathDB" id="FungiDB:DNF11_3385"/>
<comment type="caution">
    <text evidence="10">Lacks conserved residue(s) required for the propagation of feature annotation.</text>
</comment>
<evidence type="ECO:0000256" key="11">
    <source>
        <dbReference type="SAM" id="MobiDB-lite"/>
    </source>
</evidence>
<dbReference type="AlphaFoldDB" id="A0A3G2S8C2"/>
<feature type="transmembrane region" description="Helical" evidence="10">
    <location>
        <begin position="680"/>
        <end position="696"/>
    </location>
</feature>